<reference evidence="1 2" key="1">
    <citation type="journal article" date="2011" name="Stand. Genomic Sci.">
        <title>Complete genome sequence of 'Thioalkalivibrio sulfidophilus' HL-EbGr7.</title>
        <authorList>
            <person name="Muyzer G."/>
            <person name="Sorokin D.Y."/>
            <person name="Mavromatis K."/>
            <person name="Lapidus A."/>
            <person name="Clum A."/>
            <person name="Ivanova N."/>
            <person name="Pati A."/>
            <person name="d'Haeseleer P."/>
            <person name="Woyke T."/>
            <person name="Kyrpides N.C."/>
        </authorList>
    </citation>
    <scope>NUCLEOTIDE SEQUENCE [LARGE SCALE GENOMIC DNA]</scope>
    <source>
        <strain evidence="1 2">HL-EbGR7</strain>
    </source>
</reference>
<dbReference type="PIRSF" id="PIRSF004982">
    <property type="entry name" value="SlP"/>
    <property type="match status" value="1"/>
</dbReference>
<evidence type="ECO:0000313" key="2">
    <source>
        <dbReference type="Proteomes" id="UP000002383"/>
    </source>
</evidence>
<keyword evidence="1" id="KW-0449">Lipoprotein</keyword>
<evidence type="ECO:0000313" key="1">
    <source>
        <dbReference type="EMBL" id="ACL71761.1"/>
    </source>
</evidence>
<dbReference type="PROSITE" id="PS51257">
    <property type="entry name" value="PROKAR_LIPOPROTEIN"/>
    <property type="match status" value="1"/>
</dbReference>
<accession>B8GMC9</accession>
<dbReference type="KEGG" id="tgr:Tgr7_0668"/>
<dbReference type="Proteomes" id="UP000002383">
    <property type="component" value="Chromosome"/>
</dbReference>
<dbReference type="PANTHER" id="PTHR37530">
    <property type="entry name" value="OUTER MEMBRANE PROTEIN SLP"/>
    <property type="match status" value="1"/>
</dbReference>
<keyword evidence="2" id="KW-1185">Reference proteome</keyword>
<gene>
    <name evidence="1" type="ordered locus">Tgr7_0668</name>
</gene>
<protein>
    <submittedName>
        <fullName evidence="1">Outer membrane lipoprotein Slp</fullName>
    </submittedName>
</protein>
<dbReference type="AlphaFoldDB" id="B8GMC9"/>
<dbReference type="EMBL" id="CP001339">
    <property type="protein sequence ID" value="ACL71761.1"/>
    <property type="molecule type" value="Genomic_DNA"/>
</dbReference>
<sequence length="165" mass="18004" precursor="true">MRYLLVLTLILLLLAGCATGPRYETTGVATDLVPSEVSASTQDYQGSQVIWGGMIVATRNLADYTELEVLAYPLENNQRPAASRTPQGRFLVRAPGYLEEVSYAPGRRVTVTGTLGEKVQGQVGEAPYTYPLVHARDTHLWPLESRSTDSGSNTRFSIGVGVIFR</sequence>
<dbReference type="STRING" id="396588.Tgr7_0668"/>
<dbReference type="HOGENOM" id="CLU_100924_3_0_6"/>
<dbReference type="InterPro" id="IPR004658">
    <property type="entry name" value="OMP_Slp"/>
</dbReference>
<dbReference type="RefSeq" id="WP_012637249.1">
    <property type="nucleotide sequence ID" value="NC_011901.1"/>
</dbReference>
<dbReference type="GO" id="GO:0019867">
    <property type="term" value="C:outer membrane"/>
    <property type="evidence" value="ECO:0007669"/>
    <property type="project" value="InterPro"/>
</dbReference>
<dbReference type="eggNOG" id="COG3065">
    <property type="taxonomic scope" value="Bacteria"/>
</dbReference>
<name>B8GMC9_THISH</name>
<dbReference type="PANTHER" id="PTHR37530:SF1">
    <property type="entry name" value="OUTER MEMBRANE PROTEIN SLP"/>
    <property type="match status" value="1"/>
</dbReference>
<organism evidence="1 2">
    <name type="scientific">Thioalkalivibrio sulfidiphilus (strain HL-EbGR7)</name>
    <dbReference type="NCBI Taxonomy" id="396588"/>
    <lineage>
        <taxon>Bacteria</taxon>
        <taxon>Pseudomonadati</taxon>
        <taxon>Pseudomonadota</taxon>
        <taxon>Gammaproteobacteria</taxon>
        <taxon>Chromatiales</taxon>
        <taxon>Ectothiorhodospiraceae</taxon>
        <taxon>Thioalkalivibrio</taxon>
    </lineage>
</organism>
<proteinExistence type="predicted"/>
<dbReference type="OrthoDB" id="5295757at2"/>
<dbReference type="Pfam" id="PF03843">
    <property type="entry name" value="Slp"/>
    <property type="match status" value="1"/>
</dbReference>